<dbReference type="AlphaFoldDB" id="A0A1I1W5C2"/>
<accession>A0A1I1W5C2</accession>
<dbReference type="Proteomes" id="UP000198611">
    <property type="component" value="Unassembled WGS sequence"/>
</dbReference>
<protein>
    <submittedName>
        <fullName evidence="1">Uncharacterized protein</fullName>
    </submittedName>
</protein>
<gene>
    <name evidence="1" type="ORF">SAMN05660831_02570</name>
</gene>
<sequence>MSSIIKLVSVNNLEYNANRDPQVYRRPVGENFRIQARLEGSGTAKAQFEVGGEVKCEKTVSLPGKFDCQVSFDEAGTRIGSLVVEANGATETRDIRLDVEEYAWIG</sequence>
<dbReference type="EMBL" id="FOMJ01000012">
    <property type="protein sequence ID" value="SFD90314.1"/>
    <property type="molecule type" value="Genomic_DNA"/>
</dbReference>
<name>A0A1I1W5C2_9GAMM</name>
<evidence type="ECO:0000313" key="2">
    <source>
        <dbReference type="Proteomes" id="UP000198611"/>
    </source>
</evidence>
<dbReference type="RefSeq" id="WP_093429180.1">
    <property type="nucleotide sequence ID" value="NZ_FOMJ01000012.1"/>
</dbReference>
<dbReference type="OrthoDB" id="5295626at2"/>
<proteinExistence type="predicted"/>
<organism evidence="1 2">
    <name type="scientific">Thiohalospira halophila DSM 15071</name>
    <dbReference type="NCBI Taxonomy" id="1123397"/>
    <lineage>
        <taxon>Bacteria</taxon>
        <taxon>Pseudomonadati</taxon>
        <taxon>Pseudomonadota</taxon>
        <taxon>Gammaproteobacteria</taxon>
        <taxon>Thiohalospirales</taxon>
        <taxon>Thiohalospiraceae</taxon>
        <taxon>Thiohalospira</taxon>
    </lineage>
</organism>
<keyword evidence="2" id="KW-1185">Reference proteome</keyword>
<evidence type="ECO:0000313" key="1">
    <source>
        <dbReference type="EMBL" id="SFD90314.1"/>
    </source>
</evidence>
<reference evidence="1 2" key="1">
    <citation type="submission" date="2016-10" db="EMBL/GenBank/DDBJ databases">
        <authorList>
            <person name="de Groot N.N."/>
        </authorList>
    </citation>
    <scope>NUCLEOTIDE SEQUENCE [LARGE SCALE GENOMIC DNA]</scope>
    <source>
        <strain evidence="1 2">HL3</strain>
    </source>
</reference>